<evidence type="ECO:0000256" key="17">
    <source>
        <dbReference type="RuleBase" id="RU004262"/>
    </source>
</evidence>
<keyword evidence="10" id="KW-0472">Membrane</keyword>
<keyword evidence="5" id="KW-0964">Secreted</keyword>
<dbReference type="SUPFAM" id="SSF53474">
    <property type="entry name" value="alpha/beta-Hydrolases"/>
    <property type="match status" value="1"/>
</dbReference>
<feature type="domain" description="Lipase" evidence="18">
    <location>
        <begin position="62"/>
        <end position="356"/>
    </location>
</feature>
<dbReference type="STRING" id="372326.A0A1V4J2X0"/>
<evidence type="ECO:0000256" key="7">
    <source>
        <dbReference type="ARBA" id="ARBA00022801"/>
    </source>
</evidence>
<organism evidence="19 20">
    <name type="scientific">Patagioenas fasciata monilis</name>
    <dbReference type="NCBI Taxonomy" id="372326"/>
    <lineage>
        <taxon>Eukaryota</taxon>
        <taxon>Metazoa</taxon>
        <taxon>Chordata</taxon>
        <taxon>Craniata</taxon>
        <taxon>Vertebrata</taxon>
        <taxon>Euteleostomi</taxon>
        <taxon>Archelosauria</taxon>
        <taxon>Archosauria</taxon>
        <taxon>Dinosauria</taxon>
        <taxon>Saurischia</taxon>
        <taxon>Theropoda</taxon>
        <taxon>Coelurosauria</taxon>
        <taxon>Aves</taxon>
        <taxon>Neognathae</taxon>
        <taxon>Neoaves</taxon>
        <taxon>Columbimorphae</taxon>
        <taxon>Columbiformes</taxon>
        <taxon>Columbidae</taxon>
        <taxon>Patagioenas</taxon>
    </lineage>
</organism>
<dbReference type="GO" id="GO:0016042">
    <property type="term" value="P:lipid catabolic process"/>
    <property type="evidence" value="ECO:0007669"/>
    <property type="project" value="UniProtKB-KW"/>
</dbReference>
<evidence type="ECO:0000256" key="2">
    <source>
        <dbReference type="ARBA" id="ARBA00004613"/>
    </source>
</evidence>
<evidence type="ECO:0000256" key="12">
    <source>
        <dbReference type="ARBA" id="ARBA00023180"/>
    </source>
</evidence>
<comment type="catalytic activity">
    <reaction evidence="13">
        <text>1-hexadecanoyl-2-(9Z-octadecenoyl)-sn-glycero-3-phosphate + H2O = 2-(9Z-octadecenoyl)-sn-glycero-3-phosphate + hexadecanoate + H(+)</text>
        <dbReference type="Rhea" id="RHEA:40943"/>
        <dbReference type="ChEBI" id="CHEBI:7896"/>
        <dbReference type="ChEBI" id="CHEBI:15377"/>
        <dbReference type="ChEBI" id="CHEBI:15378"/>
        <dbReference type="ChEBI" id="CHEBI:64839"/>
        <dbReference type="ChEBI" id="CHEBI:77593"/>
    </reaction>
    <physiologicalReaction direction="left-to-right" evidence="13">
        <dbReference type="Rhea" id="RHEA:40944"/>
    </physiologicalReaction>
</comment>
<dbReference type="CDD" id="cd00707">
    <property type="entry name" value="Pancreat_lipase_like"/>
    <property type="match status" value="1"/>
</dbReference>
<evidence type="ECO:0000256" key="16">
    <source>
        <dbReference type="PIRSR" id="PIRSR000865-2"/>
    </source>
</evidence>
<dbReference type="GO" id="GO:0046872">
    <property type="term" value="F:metal ion binding"/>
    <property type="evidence" value="ECO:0007669"/>
    <property type="project" value="UniProtKB-KW"/>
</dbReference>
<keyword evidence="16" id="KW-0479">Metal-binding</keyword>
<dbReference type="PRINTS" id="PR00821">
    <property type="entry name" value="TAGLIPASE"/>
</dbReference>
<keyword evidence="20" id="KW-1185">Reference proteome</keyword>
<reference evidence="19 20" key="1">
    <citation type="submission" date="2016-02" db="EMBL/GenBank/DDBJ databases">
        <title>Band-tailed pigeon sequencing and assembly.</title>
        <authorList>
            <person name="Soares A.E."/>
            <person name="Novak B.J."/>
            <person name="Rice E.S."/>
            <person name="O'Connell B."/>
            <person name="Chang D."/>
            <person name="Weber S."/>
            <person name="Shapiro B."/>
        </authorList>
    </citation>
    <scope>NUCLEOTIDE SEQUENCE [LARGE SCALE GENOMIC DNA]</scope>
    <source>
        <strain evidence="19">BTP2013</strain>
        <tissue evidence="19">Blood</tissue>
    </source>
</reference>
<dbReference type="GO" id="GO:0005615">
    <property type="term" value="C:extracellular space"/>
    <property type="evidence" value="ECO:0007669"/>
    <property type="project" value="UniProtKB-ARBA"/>
</dbReference>
<protein>
    <submittedName>
        <fullName evidence="19">Lipase member I isoform C</fullName>
    </submittedName>
</protein>
<sequence>MTMSQQCALGILGCIRRGATLISSSLFWLFPDEPKKTSVIVRPTDEEEKCPEFTDLNIGNALSGTELQVQLLLYTRENPNCSERLIEHNVTASGYLDTSKKIVFVIHGFRPTGSPPAWLGDMKELLLSSEDINLIIVDWNRGATTVNYITAVENCRKVAEILKNYIDQMLVDGASLDTIYMIGVSLGAHIAGFVGQKYNGKVGRITGLDPAGPSFTQQPPEERLDRTDAQFIDVIHSDTDALGFKKPLGTIDFYPNGGMDQPGCPKTVFSGLQYFKCDHQRSVFLFLASLKRRCNIITYPCDSYLDYKRGKCVDCEAFQPMSCPVLGYYADRWKKMLIPKSSPTKAYFDTSDQDPFCMYNYLLEITTWNKGTRRGFIKVKITDYAGNTVESEMNSEASTFQQYKKVKIITGFYQDLDKISKISLTFSTKTLIGPKHKLRILQMRLKSLNNPERLQLCRYDFVLMENTELTFKPIPCPEKEQLSISWNRVSGLPVTRSRHPASNNAMAGKQGSSRVTGWTHWMFAIILMLWSHQISGQGQGIA</sequence>
<gene>
    <name evidence="19" type="primary">LIPI</name>
    <name evidence="19" type="ORF">AV530_016613</name>
</gene>
<dbReference type="Pfam" id="PF00151">
    <property type="entry name" value="Lipase"/>
    <property type="match status" value="1"/>
</dbReference>
<dbReference type="GO" id="GO:0004620">
    <property type="term" value="F:phospholipase activity"/>
    <property type="evidence" value="ECO:0007669"/>
    <property type="project" value="TreeGrafter"/>
</dbReference>
<dbReference type="Gene3D" id="3.40.50.1820">
    <property type="entry name" value="alpha/beta hydrolase"/>
    <property type="match status" value="1"/>
</dbReference>
<keyword evidence="4" id="KW-1003">Cell membrane</keyword>
<keyword evidence="8" id="KW-0442">Lipid degradation</keyword>
<evidence type="ECO:0000256" key="15">
    <source>
        <dbReference type="PIRSR" id="PIRSR000865-1"/>
    </source>
</evidence>
<keyword evidence="11" id="KW-1015">Disulfide bond</keyword>
<evidence type="ECO:0000256" key="1">
    <source>
        <dbReference type="ARBA" id="ARBA00004202"/>
    </source>
</evidence>
<feature type="binding site" evidence="16">
    <location>
        <position position="223"/>
    </location>
    <ligand>
        <name>Ca(2+)</name>
        <dbReference type="ChEBI" id="CHEBI:29108"/>
    </ligand>
</feature>
<dbReference type="InterPro" id="IPR029058">
    <property type="entry name" value="AB_hydrolase_fold"/>
</dbReference>
<evidence type="ECO:0000256" key="11">
    <source>
        <dbReference type="ARBA" id="ARBA00023157"/>
    </source>
</evidence>
<dbReference type="PANTHER" id="PTHR11610">
    <property type="entry name" value="LIPASE"/>
    <property type="match status" value="1"/>
</dbReference>
<feature type="active site" description="Nucleophile" evidence="15">
    <location>
        <position position="185"/>
    </location>
</feature>
<evidence type="ECO:0000256" key="14">
    <source>
        <dbReference type="ARBA" id="ARBA00049600"/>
    </source>
</evidence>
<dbReference type="AlphaFoldDB" id="A0A1V4J2X0"/>
<dbReference type="FunFam" id="3.40.50.1820:FF:000063">
    <property type="entry name" value="Lipase member H"/>
    <property type="match status" value="1"/>
</dbReference>
<evidence type="ECO:0000259" key="18">
    <source>
        <dbReference type="Pfam" id="PF00151"/>
    </source>
</evidence>
<dbReference type="InterPro" id="IPR000734">
    <property type="entry name" value="TAG_lipase"/>
</dbReference>
<dbReference type="GO" id="GO:0052689">
    <property type="term" value="F:carboxylic ester hydrolase activity"/>
    <property type="evidence" value="ECO:0007669"/>
    <property type="project" value="InterPro"/>
</dbReference>
<name>A0A1V4J2X0_PATFA</name>
<feature type="binding site" evidence="16">
    <location>
        <position position="225"/>
    </location>
    <ligand>
        <name>Ca(2+)</name>
        <dbReference type="ChEBI" id="CHEBI:29108"/>
    </ligand>
</feature>
<evidence type="ECO:0000256" key="6">
    <source>
        <dbReference type="ARBA" id="ARBA00022729"/>
    </source>
</evidence>
<evidence type="ECO:0000256" key="4">
    <source>
        <dbReference type="ARBA" id="ARBA00022475"/>
    </source>
</evidence>
<dbReference type="EMBL" id="LSYS01009367">
    <property type="protein sequence ID" value="OPJ66582.1"/>
    <property type="molecule type" value="Genomic_DNA"/>
</dbReference>
<dbReference type="GO" id="GO:0006654">
    <property type="term" value="P:phosphatidic acid biosynthetic process"/>
    <property type="evidence" value="ECO:0007669"/>
    <property type="project" value="UniProtKB-ARBA"/>
</dbReference>
<evidence type="ECO:0000313" key="19">
    <source>
        <dbReference type="EMBL" id="OPJ66582.1"/>
    </source>
</evidence>
<dbReference type="InterPro" id="IPR033906">
    <property type="entry name" value="Lipase_N"/>
</dbReference>
<proteinExistence type="inferred from homology"/>
<dbReference type="InterPro" id="IPR016272">
    <property type="entry name" value="Lipase_LIPH"/>
</dbReference>
<dbReference type="GO" id="GO:0005886">
    <property type="term" value="C:plasma membrane"/>
    <property type="evidence" value="ECO:0007669"/>
    <property type="project" value="UniProtKB-SubCell"/>
</dbReference>
<evidence type="ECO:0000256" key="13">
    <source>
        <dbReference type="ARBA" id="ARBA00048637"/>
    </source>
</evidence>
<comment type="function">
    <text evidence="14">Hydrolyzes specifically phosphatidic acid (PA) to produce 2-acyl lysophosphatidic acid (LPA; a potent bioactive lipid mediator) and fatty acid. Does not hydrolyze other phospholipids, like phosphatidylserine (PS), phosphatidylcholine (PC) and phosphatidylethanolamine (PE) or triacylglycerol (TG).</text>
</comment>
<dbReference type="PANTHER" id="PTHR11610:SF12">
    <property type="entry name" value="LIPASE MEMBER H"/>
    <property type="match status" value="1"/>
</dbReference>
<dbReference type="InterPro" id="IPR013818">
    <property type="entry name" value="Lipase"/>
</dbReference>
<feature type="binding site" evidence="16">
    <location>
        <position position="228"/>
    </location>
    <ligand>
        <name>Ca(2+)</name>
        <dbReference type="ChEBI" id="CHEBI:29108"/>
    </ligand>
</feature>
<keyword evidence="12" id="KW-0325">Glycoprotein</keyword>
<keyword evidence="6" id="KW-0732">Signal</keyword>
<evidence type="ECO:0000256" key="3">
    <source>
        <dbReference type="ARBA" id="ARBA00010701"/>
    </source>
</evidence>
<dbReference type="PIRSF" id="PIRSF000865">
    <property type="entry name" value="Lipoprotein_lipase_LIPH"/>
    <property type="match status" value="1"/>
</dbReference>
<accession>A0A1V4J2X0</accession>
<dbReference type="OrthoDB" id="199913at2759"/>
<evidence type="ECO:0000313" key="20">
    <source>
        <dbReference type="Proteomes" id="UP000190648"/>
    </source>
</evidence>
<keyword evidence="9" id="KW-0443">Lipid metabolism</keyword>
<dbReference type="GO" id="GO:0008201">
    <property type="term" value="F:heparin binding"/>
    <property type="evidence" value="ECO:0007669"/>
    <property type="project" value="UniProtKB-ARBA"/>
</dbReference>
<evidence type="ECO:0000256" key="10">
    <source>
        <dbReference type="ARBA" id="ARBA00023136"/>
    </source>
</evidence>
<feature type="active site" description="Charge relay system" evidence="15">
    <location>
        <position position="209"/>
    </location>
</feature>
<keyword evidence="7" id="KW-0378">Hydrolase</keyword>
<comment type="caution">
    <text evidence="19">The sequence shown here is derived from an EMBL/GenBank/DDBJ whole genome shotgun (WGS) entry which is preliminary data.</text>
</comment>
<dbReference type="Proteomes" id="UP000190648">
    <property type="component" value="Unassembled WGS sequence"/>
</dbReference>
<feature type="active site" description="Charge relay system" evidence="15">
    <location>
        <position position="279"/>
    </location>
</feature>
<comment type="similarity">
    <text evidence="3 17">Belongs to the AB hydrolase superfamily. Lipase family.</text>
</comment>
<evidence type="ECO:0000256" key="5">
    <source>
        <dbReference type="ARBA" id="ARBA00022525"/>
    </source>
</evidence>
<comment type="subcellular location">
    <subcellularLocation>
        <location evidence="1">Cell membrane</location>
        <topology evidence="1">Peripheral membrane protein</topology>
    </subcellularLocation>
    <subcellularLocation>
        <location evidence="2">Secreted</location>
    </subcellularLocation>
</comment>
<evidence type="ECO:0000256" key="9">
    <source>
        <dbReference type="ARBA" id="ARBA00023098"/>
    </source>
</evidence>
<keyword evidence="16" id="KW-0106">Calcium</keyword>
<evidence type="ECO:0000256" key="8">
    <source>
        <dbReference type="ARBA" id="ARBA00022963"/>
    </source>
</evidence>